<keyword evidence="6" id="KW-1133">Transmembrane helix</keyword>
<dbReference type="GO" id="GO:0046872">
    <property type="term" value="F:metal ion binding"/>
    <property type="evidence" value="ECO:0007669"/>
    <property type="project" value="UniProtKB-KW"/>
</dbReference>
<evidence type="ECO:0000256" key="1">
    <source>
        <dbReference type="ARBA" id="ARBA00022723"/>
    </source>
</evidence>
<keyword evidence="3" id="KW-0378">Hydrolase</keyword>
<evidence type="ECO:0000256" key="5">
    <source>
        <dbReference type="SAM" id="MobiDB-lite"/>
    </source>
</evidence>
<dbReference type="GO" id="GO:0005975">
    <property type="term" value="P:carbohydrate metabolic process"/>
    <property type="evidence" value="ECO:0007669"/>
    <property type="project" value="InterPro"/>
</dbReference>
<feature type="compositionally biased region" description="Basic residues" evidence="5">
    <location>
        <begin position="398"/>
        <end position="417"/>
    </location>
</feature>
<dbReference type="PANTHER" id="PTHR46471">
    <property type="entry name" value="CHITIN DEACETYLASE"/>
    <property type="match status" value="1"/>
</dbReference>
<dbReference type="CDD" id="cd10917">
    <property type="entry name" value="CE4_NodB_like_6s_7s"/>
    <property type="match status" value="1"/>
</dbReference>
<dbReference type="PROSITE" id="PS51677">
    <property type="entry name" value="NODB"/>
    <property type="match status" value="1"/>
</dbReference>
<evidence type="ECO:0000256" key="6">
    <source>
        <dbReference type="SAM" id="Phobius"/>
    </source>
</evidence>
<feature type="compositionally biased region" description="Basic residues" evidence="5">
    <location>
        <begin position="563"/>
        <end position="578"/>
    </location>
</feature>
<dbReference type="Pfam" id="PF01522">
    <property type="entry name" value="Polysacc_deac_1"/>
    <property type="match status" value="1"/>
</dbReference>
<organism evidence="8">
    <name type="scientific">Bicosoecida sp. CB-2014</name>
    <dbReference type="NCBI Taxonomy" id="1486930"/>
    <lineage>
        <taxon>Eukaryota</taxon>
        <taxon>Sar</taxon>
        <taxon>Stramenopiles</taxon>
        <taxon>Bigyra</taxon>
        <taxon>Opalozoa</taxon>
        <taxon>Bicosoecida</taxon>
    </lineage>
</organism>
<feature type="compositionally biased region" description="Low complexity" evidence="5">
    <location>
        <begin position="667"/>
        <end position="686"/>
    </location>
</feature>
<dbReference type="GO" id="GO:0016810">
    <property type="term" value="F:hydrolase activity, acting on carbon-nitrogen (but not peptide) bonds"/>
    <property type="evidence" value="ECO:0007669"/>
    <property type="project" value="InterPro"/>
</dbReference>
<keyword evidence="4" id="KW-0119">Carbohydrate metabolism</keyword>
<dbReference type="AlphaFoldDB" id="A0A7S1G8J3"/>
<dbReference type="EMBL" id="HBFS01010249">
    <property type="protein sequence ID" value="CAD8913791.1"/>
    <property type="molecule type" value="Transcribed_RNA"/>
</dbReference>
<feature type="region of interest" description="Disordered" evidence="5">
    <location>
        <begin position="462"/>
        <end position="766"/>
    </location>
</feature>
<feature type="compositionally biased region" description="Low complexity" evidence="5">
    <location>
        <begin position="487"/>
        <end position="503"/>
    </location>
</feature>
<protein>
    <recommendedName>
        <fullName evidence="7">NodB homology domain-containing protein</fullName>
    </recommendedName>
</protein>
<reference evidence="8" key="1">
    <citation type="submission" date="2021-01" db="EMBL/GenBank/DDBJ databases">
        <authorList>
            <person name="Corre E."/>
            <person name="Pelletier E."/>
            <person name="Niang G."/>
            <person name="Scheremetjew M."/>
            <person name="Finn R."/>
            <person name="Kale V."/>
            <person name="Holt S."/>
            <person name="Cochrane G."/>
            <person name="Meng A."/>
            <person name="Brown T."/>
            <person name="Cohen L."/>
        </authorList>
    </citation>
    <scope>NUCLEOTIDE SEQUENCE</scope>
    <source>
        <strain evidence="8">Ms1</strain>
    </source>
</reference>
<dbReference type="PANTHER" id="PTHR46471:SF2">
    <property type="entry name" value="CHITIN DEACETYLASE-RELATED"/>
    <property type="match status" value="1"/>
</dbReference>
<dbReference type="InterPro" id="IPR002509">
    <property type="entry name" value="NODB_dom"/>
</dbReference>
<gene>
    <name evidence="8" type="ORF">BSP0115_LOCUS7043</name>
</gene>
<feature type="compositionally biased region" description="Low complexity" evidence="5">
    <location>
        <begin position="462"/>
        <end position="472"/>
    </location>
</feature>
<name>A0A7S1G8J3_9STRA</name>
<keyword evidence="2" id="KW-0732">Signal</keyword>
<keyword evidence="1" id="KW-0479">Metal-binding</keyword>
<evidence type="ECO:0000259" key="7">
    <source>
        <dbReference type="PROSITE" id="PS51677"/>
    </source>
</evidence>
<feature type="compositionally biased region" description="Basic and acidic residues" evidence="5">
    <location>
        <begin position="418"/>
        <end position="434"/>
    </location>
</feature>
<feature type="domain" description="NodB homology" evidence="7">
    <location>
        <begin position="94"/>
        <end position="280"/>
    </location>
</feature>
<sequence>MAAAACAVALASDQVPCLPADAGFECTHETSCALFGWCGTGCFDEGAAASAGRSGAEVWCGDARCNGDESCESCADDCGPCQPRGRIDRCVRDGELALTFDDGPSEHTARLLDTLADKGVAAAFFFLGYAVDAMGAEGRALVARAAAEGHLVASHTYAHLDLSVMSEADLRADLARADEVLRAAACVRPRVLRAPQGLLSPAALELVQDLGYRVVHWNLDTRDWQHADDDPLEILRVAEETMEAEWPRGVISLQHDTRGPSVDLVDTIIDLARAKGYEIVPLERCISPNATACLPGLVYANSSCHAEAADSVNIGDGVDPQEGGRAVVDDGPNAMQRWLNEGWEWVTDLPLFAGIGVGVLFFCMVSVCVCCCRSAMKRKRMPQRLTRSEESDEDDRGRRKSPRKQRSRSRRSRRRGKSGRDLEAGSDSSGERRSLVRIPPSPSRFVRHSVADMKARRARAASDALSAGDLGAPPSQERGISLASLPGSVGDIGLDLGDLSDMSRGPSRAPSREPSVSGDEVARLLLNPPSRTERGRTATTPTQHARERSRGRRRRSGREGERRRRGNKKPRRRGRSGSRRAGAGSGSERDKSPASRMPSLNKSAPLVLESEPRASLATAPAGSGAWSAASNAAAAAPAAAAPAATSAVAAAGVNDASAGDADGGAGTAAPAHPTPAANGTAANGSSSTGGGAGGTSRPGTGPRGARRRTSRSSSGSSSSELSTHSSSPDSDDLSDWSDDARTGARTSGTATPSGRGTPARGAFAHG</sequence>
<feature type="compositionally biased region" description="Low complexity" evidence="5">
    <location>
        <begin position="743"/>
        <end position="754"/>
    </location>
</feature>
<dbReference type="InterPro" id="IPR011330">
    <property type="entry name" value="Glyco_hydro/deAcase_b/a-brl"/>
</dbReference>
<dbReference type="SUPFAM" id="SSF88713">
    <property type="entry name" value="Glycoside hydrolase/deacetylase"/>
    <property type="match status" value="1"/>
</dbReference>
<feature type="compositionally biased region" description="Low complexity" evidence="5">
    <location>
        <begin position="711"/>
        <end position="728"/>
    </location>
</feature>
<evidence type="ECO:0000256" key="3">
    <source>
        <dbReference type="ARBA" id="ARBA00022801"/>
    </source>
</evidence>
<feature type="compositionally biased region" description="Basic residues" evidence="5">
    <location>
        <begin position="547"/>
        <end position="556"/>
    </location>
</feature>
<feature type="compositionally biased region" description="Low complexity" evidence="5">
    <location>
        <begin position="617"/>
        <end position="660"/>
    </location>
</feature>
<keyword evidence="6" id="KW-0472">Membrane</keyword>
<feature type="region of interest" description="Disordered" evidence="5">
    <location>
        <begin position="381"/>
        <end position="448"/>
    </location>
</feature>
<evidence type="ECO:0000313" key="8">
    <source>
        <dbReference type="EMBL" id="CAD8913791.1"/>
    </source>
</evidence>
<evidence type="ECO:0000256" key="2">
    <source>
        <dbReference type="ARBA" id="ARBA00022729"/>
    </source>
</evidence>
<evidence type="ECO:0000256" key="4">
    <source>
        <dbReference type="ARBA" id="ARBA00023277"/>
    </source>
</evidence>
<accession>A0A7S1G8J3</accession>
<dbReference type="Gene3D" id="3.20.20.370">
    <property type="entry name" value="Glycoside hydrolase/deacetylase"/>
    <property type="match status" value="1"/>
</dbReference>
<keyword evidence="6" id="KW-0812">Transmembrane</keyword>
<feature type="transmembrane region" description="Helical" evidence="6">
    <location>
        <begin position="349"/>
        <end position="372"/>
    </location>
</feature>
<feature type="compositionally biased region" description="Gly residues" evidence="5">
    <location>
        <begin position="687"/>
        <end position="696"/>
    </location>
</feature>
<proteinExistence type="predicted"/>